<accession>A0AAD7JYF2</accession>
<dbReference type="InterPro" id="IPR053720">
    <property type="entry name" value="Psm_Assembly_Chaperone"/>
</dbReference>
<evidence type="ECO:0000313" key="1">
    <source>
        <dbReference type="EMBL" id="KAJ7774498.1"/>
    </source>
</evidence>
<reference evidence="1" key="1">
    <citation type="submission" date="2023-03" db="EMBL/GenBank/DDBJ databases">
        <title>Massive genome expansion in bonnet fungi (Mycena s.s.) driven by repeated elements and novel gene families across ecological guilds.</title>
        <authorList>
            <consortium name="Lawrence Berkeley National Laboratory"/>
            <person name="Harder C.B."/>
            <person name="Miyauchi S."/>
            <person name="Viragh M."/>
            <person name="Kuo A."/>
            <person name="Thoen E."/>
            <person name="Andreopoulos B."/>
            <person name="Lu D."/>
            <person name="Skrede I."/>
            <person name="Drula E."/>
            <person name="Henrissat B."/>
            <person name="Morin E."/>
            <person name="Kohler A."/>
            <person name="Barry K."/>
            <person name="LaButti K."/>
            <person name="Morin E."/>
            <person name="Salamov A."/>
            <person name="Lipzen A."/>
            <person name="Mereny Z."/>
            <person name="Hegedus B."/>
            <person name="Baldrian P."/>
            <person name="Stursova M."/>
            <person name="Weitz H."/>
            <person name="Taylor A."/>
            <person name="Grigoriev I.V."/>
            <person name="Nagy L.G."/>
            <person name="Martin F."/>
            <person name="Kauserud H."/>
        </authorList>
    </citation>
    <scope>NUCLEOTIDE SEQUENCE</scope>
    <source>
        <strain evidence="1">CBHHK188m</strain>
    </source>
</reference>
<name>A0AAD7JYF2_9AGAR</name>
<dbReference type="PANTHER" id="PTHR31051:SF1">
    <property type="entry name" value="PROTEASOME ASSEMBLY CHAPERONE 3"/>
    <property type="match status" value="1"/>
</dbReference>
<proteinExistence type="predicted"/>
<dbReference type="Proteomes" id="UP001215280">
    <property type="component" value="Unassembled WGS sequence"/>
</dbReference>
<evidence type="ECO:0000313" key="2">
    <source>
        <dbReference type="Proteomes" id="UP001215280"/>
    </source>
</evidence>
<sequence>MTRQLSRDLDGNNTEIVLQTFADRVLVLVTQLGKVGNLIQATIPETTPLFPAVQDPARPNVQALPEPPASIQLTPLLGNAPSQHLQTLHSLYAAQIATIVWTAGLNNPLEVSRKSVIVGIALRKSDGENTDNERSTFTRVMSMVFELVAEPLD</sequence>
<organism evidence="1 2">
    <name type="scientific">Mycena maculata</name>
    <dbReference type="NCBI Taxonomy" id="230809"/>
    <lineage>
        <taxon>Eukaryota</taxon>
        <taxon>Fungi</taxon>
        <taxon>Dikarya</taxon>
        <taxon>Basidiomycota</taxon>
        <taxon>Agaricomycotina</taxon>
        <taxon>Agaricomycetes</taxon>
        <taxon>Agaricomycetidae</taxon>
        <taxon>Agaricales</taxon>
        <taxon>Marasmiineae</taxon>
        <taxon>Mycenaceae</taxon>
        <taxon>Mycena</taxon>
    </lineage>
</organism>
<keyword evidence="2" id="KW-1185">Reference proteome</keyword>
<dbReference type="AlphaFoldDB" id="A0AAD7JYF2"/>
<dbReference type="GO" id="GO:0043248">
    <property type="term" value="P:proteasome assembly"/>
    <property type="evidence" value="ECO:0007669"/>
    <property type="project" value="InterPro"/>
</dbReference>
<gene>
    <name evidence="1" type="ORF">DFH07DRAFT_865827</name>
</gene>
<dbReference type="EMBL" id="JARJLG010000015">
    <property type="protein sequence ID" value="KAJ7774498.1"/>
    <property type="molecule type" value="Genomic_DNA"/>
</dbReference>
<evidence type="ECO:0008006" key="3">
    <source>
        <dbReference type="Google" id="ProtNLM"/>
    </source>
</evidence>
<dbReference type="Gene3D" id="3.30.230.90">
    <property type="match status" value="1"/>
</dbReference>
<protein>
    <recommendedName>
        <fullName evidence="3">Proteasome assembly chaperone 3</fullName>
    </recommendedName>
</protein>
<dbReference type="InterPro" id="IPR018788">
    <property type="entry name" value="Proteasome_assmbl_chp_3"/>
</dbReference>
<dbReference type="PANTHER" id="PTHR31051">
    <property type="entry name" value="PROTEASOME ASSEMBLY CHAPERONE 3"/>
    <property type="match status" value="1"/>
</dbReference>
<comment type="caution">
    <text evidence="1">The sequence shown here is derived from an EMBL/GenBank/DDBJ whole genome shotgun (WGS) entry which is preliminary data.</text>
</comment>